<dbReference type="InterPro" id="IPR002939">
    <property type="entry name" value="DnaJ_C"/>
</dbReference>
<comment type="caution">
    <text evidence="12">The sequence shown here is derived from an EMBL/GenBank/DDBJ whole genome shotgun (WGS) entry which is preliminary data.</text>
</comment>
<proteinExistence type="inferred from homology"/>
<dbReference type="PROSITE" id="PS00636">
    <property type="entry name" value="DNAJ_1"/>
    <property type="match status" value="1"/>
</dbReference>
<comment type="subunit">
    <text evidence="8">Homodimer.</text>
</comment>
<evidence type="ECO:0000256" key="7">
    <source>
        <dbReference type="ARBA" id="ARBA00067609"/>
    </source>
</evidence>
<dbReference type="EMBL" id="PCSU01000068">
    <property type="protein sequence ID" value="PIP56268.1"/>
    <property type="molecule type" value="Genomic_DNA"/>
</dbReference>
<feature type="zinc finger region" description="CR-type" evidence="9">
    <location>
        <begin position="145"/>
        <end position="228"/>
    </location>
</feature>
<evidence type="ECO:0000313" key="13">
    <source>
        <dbReference type="Proteomes" id="UP000228495"/>
    </source>
</evidence>
<feature type="binding site" evidence="8">
    <location>
        <position position="158"/>
    </location>
    <ligand>
        <name>Zn(2+)</name>
        <dbReference type="ChEBI" id="CHEBI:29105"/>
        <label>1</label>
    </ligand>
</feature>
<feature type="binding site" evidence="8">
    <location>
        <position position="176"/>
    </location>
    <ligand>
        <name>Zn(2+)</name>
        <dbReference type="ChEBI" id="CHEBI:29105"/>
        <label>2</label>
    </ligand>
</feature>
<dbReference type="GO" id="GO:0006260">
    <property type="term" value="P:DNA replication"/>
    <property type="evidence" value="ECO:0007669"/>
    <property type="project" value="UniProtKB-KW"/>
</dbReference>
<evidence type="ECO:0000256" key="2">
    <source>
        <dbReference type="ARBA" id="ARBA00022737"/>
    </source>
</evidence>
<evidence type="ECO:0000256" key="5">
    <source>
        <dbReference type="ARBA" id="ARBA00023186"/>
    </source>
</evidence>
<evidence type="ECO:0000259" key="10">
    <source>
        <dbReference type="PROSITE" id="PS50076"/>
    </source>
</evidence>
<dbReference type="HAMAP" id="MF_01152">
    <property type="entry name" value="DnaJ"/>
    <property type="match status" value="1"/>
</dbReference>
<dbReference type="NCBIfam" id="NF008035">
    <property type="entry name" value="PRK10767.1"/>
    <property type="match status" value="1"/>
</dbReference>
<dbReference type="InterPro" id="IPR036410">
    <property type="entry name" value="HSP_DnaJ_Cys-rich_dom_sf"/>
</dbReference>
<protein>
    <recommendedName>
        <fullName evidence="7 8">Chaperone protein DnaJ</fullName>
    </recommendedName>
</protein>
<dbReference type="SUPFAM" id="SSF46565">
    <property type="entry name" value="Chaperone J-domain"/>
    <property type="match status" value="1"/>
</dbReference>
<evidence type="ECO:0000256" key="1">
    <source>
        <dbReference type="ARBA" id="ARBA00022723"/>
    </source>
</evidence>
<evidence type="ECO:0000256" key="8">
    <source>
        <dbReference type="HAMAP-Rule" id="MF_01152"/>
    </source>
</evidence>
<gene>
    <name evidence="8 12" type="primary">dnaJ</name>
    <name evidence="12" type="ORF">COX05_03980</name>
</gene>
<keyword evidence="4 8" id="KW-0862">Zinc</keyword>
<name>A0A2H0BGZ3_UNCKA</name>
<dbReference type="NCBIfam" id="TIGR02349">
    <property type="entry name" value="DnaJ_bact"/>
    <property type="match status" value="1"/>
</dbReference>
<feature type="binding site" evidence="8">
    <location>
        <position position="205"/>
    </location>
    <ligand>
        <name>Zn(2+)</name>
        <dbReference type="ChEBI" id="CHEBI:29105"/>
        <label>2</label>
    </ligand>
</feature>
<keyword evidence="8" id="KW-0963">Cytoplasm</keyword>
<evidence type="ECO:0000256" key="4">
    <source>
        <dbReference type="ARBA" id="ARBA00022833"/>
    </source>
</evidence>
<dbReference type="CDD" id="cd10719">
    <property type="entry name" value="DnaJ_zf"/>
    <property type="match status" value="1"/>
</dbReference>
<comment type="function">
    <text evidence="8">Participates actively in the response to hyperosmotic and heat shock by preventing the aggregation of stress-denatured proteins and by disaggregating proteins, also in an autonomous, DnaK-independent fashion. Unfolded proteins bind initially to DnaJ; upon interaction with the DnaJ-bound protein, DnaK hydrolyzes its bound ATP, resulting in the formation of a stable complex. GrpE releases ADP from DnaK; ATP binding to DnaK triggers the release of the substrate protein, thus completing the reaction cycle. Several rounds of ATP-dependent interactions between DnaJ, DnaK and GrpE are required for fully efficient folding. Also involved, together with DnaK and GrpE, in the DNA replication of plasmids through activation of initiation proteins.</text>
</comment>
<dbReference type="InterPro" id="IPR008971">
    <property type="entry name" value="HSP40/DnaJ_pept-bd"/>
</dbReference>
<sequence length="379" mass="41133">MESYYDILGVSKSASIEEIKKAYKKRAKEYHPDINKDPSAQDTFKKISKAYQILSDEEKRAAYDRMGHSGFEQAQKGGYGRGGNQSYGQGGINYEDIFGGGQDPFDIFESIFGSRGYSGGTQRQPSRGESIETVMSISFDEAVHGAGKKISYSRFAQCSNCKGSGSNNGGKGQEQCKTCSGSGQVTSNRSIFGAQYTQTTICPDCRGKGQKITNPCVNCSSTGRQKTTESITVDIPAGVETGIRIKYSGKGNVGENNSPAGDLYIIFKVSPHKVFSRSGNNILLTIPITISQAVLGDTLEIPTIHGTENLVIPAGTASNKEFTLKDQGVPDIRTQRKGQQIVTVSIEIPKKLTKEQKSLFEKLKVIESDSPSLLEKFFS</sequence>
<accession>A0A2H0BGZ3</accession>
<keyword evidence="8" id="KW-0235">DNA replication</keyword>
<keyword evidence="5 8" id="KW-0143">Chaperone</keyword>
<feature type="binding site" evidence="8">
    <location>
        <position position="216"/>
    </location>
    <ligand>
        <name>Zn(2+)</name>
        <dbReference type="ChEBI" id="CHEBI:29105"/>
        <label>1</label>
    </ligand>
</feature>
<dbReference type="Gene3D" id="2.60.260.20">
    <property type="entry name" value="Urease metallochaperone UreE, N-terminal domain"/>
    <property type="match status" value="2"/>
</dbReference>
<dbReference type="GO" id="GO:0051082">
    <property type="term" value="F:unfolded protein binding"/>
    <property type="evidence" value="ECO:0007669"/>
    <property type="project" value="UniProtKB-UniRule"/>
</dbReference>
<dbReference type="SMART" id="SM00271">
    <property type="entry name" value="DnaJ"/>
    <property type="match status" value="1"/>
</dbReference>
<comment type="domain">
    <text evidence="8">The J domain is necessary and sufficient to stimulate DnaK ATPase activity. Zinc center 1 plays an important role in the autonomous, DnaK-independent chaperone activity of DnaJ. Zinc center 2 is essential for interaction with DnaK and for DnaJ activity.</text>
</comment>
<reference evidence="12 13" key="1">
    <citation type="submission" date="2017-09" db="EMBL/GenBank/DDBJ databases">
        <title>Depth-based differentiation of microbial function through sediment-hosted aquifers and enrichment of novel symbionts in the deep terrestrial subsurface.</title>
        <authorList>
            <person name="Probst A.J."/>
            <person name="Ladd B."/>
            <person name="Jarett J.K."/>
            <person name="Geller-Mcgrath D.E."/>
            <person name="Sieber C.M."/>
            <person name="Emerson J.B."/>
            <person name="Anantharaman K."/>
            <person name="Thomas B.C."/>
            <person name="Malmstrom R."/>
            <person name="Stieglmeier M."/>
            <person name="Klingl A."/>
            <person name="Woyke T."/>
            <person name="Ryan C.M."/>
            <person name="Banfield J.F."/>
        </authorList>
    </citation>
    <scope>NUCLEOTIDE SEQUENCE [LARGE SCALE GENOMIC DNA]</scope>
    <source>
        <strain evidence="12">CG22_combo_CG10-13_8_21_14_all_39_12</strain>
    </source>
</reference>
<keyword evidence="3 8" id="KW-0863">Zinc-finger</keyword>
<feature type="binding site" evidence="8">
    <location>
        <position position="179"/>
    </location>
    <ligand>
        <name>Zn(2+)</name>
        <dbReference type="ChEBI" id="CHEBI:29105"/>
        <label>2</label>
    </ligand>
</feature>
<dbReference type="Gene3D" id="1.10.287.110">
    <property type="entry name" value="DnaJ domain"/>
    <property type="match status" value="1"/>
</dbReference>
<dbReference type="SUPFAM" id="SSF57938">
    <property type="entry name" value="DnaJ/Hsp40 cysteine-rich domain"/>
    <property type="match status" value="1"/>
</dbReference>
<dbReference type="CDD" id="cd06257">
    <property type="entry name" value="DnaJ"/>
    <property type="match status" value="1"/>
</dbReference>
<dbReference type="Proteomes" id="UP000228495">
    <property type="component" value="Unassembled WGS sequence"/>
</dbReference>
<dbReference type="CDD" id="cd10747">
    <property type="entry name" value="DnaJ_C"/>
    <property type="match status" value="1"/>
</dbReference>
<dbReference type="AlphaFoldDB" id="A0A2H0BGZ3"/>
<evidence type="ECO:0000256" key="3">
    <source>
        <dbReference type="ARBA" id="ARBA00022771"/>
    </source>
</evidence>
<dbReference type="InterPro" id="IPR036869">
    <property type="entry name" value="J_dom_sf"/>
</dbReference>
<dbReference type="InterPro" id="IPR001305">
    <property type="entry name" value="HSP_DnaJ_Cys-rich_dom"/>
</dbReference>
<comment type="subcellular location">
    <subcellularLocation>
        <location evidence="8">Cytoplasm</location>
    </subcellularLocation>
</comment>
<keyword evidence="1 8" id="KW-0479">Metal-binding</keyword>
<keyword evidence="2 8" id="KW-0677">Repeat</keyword>
<dbReference type="PRINTS" id="PR00625">
    <property type="entry name" value="JDOMAIN"/>
</dbReference>
<dbReference type="InterPro" id="IPR001623">
    <property type="entry name" value="DnaJ_domain"/>
</dbReference>
<dbReference type="FunFam" id="2.10.230.10:FF:000002">
    <property type="entry name" value="Molecular chaperone DnaJ"/>
    <property type="match status" value="1"/>
</dbReference>
<dbReference type="PANTHER" id="PTHR43096:SF52">
    <property type="entry name" value="DNAJ HOMOLOG 1, MITOCHONDRIAL-RELATED"/>
    <property type="match status" value="1"/>
</dbReference>
<dbReference type="GO" id="GO:0042026">
    <property type="term" value="P:protein refolding"/>
    <property type="evidence" value="ECO:0007669"/>
    <property type="project" value="TreeGrafter"/>
</dbReference>
<evidence type="ECO:0000256" key="9">
    <source>
        <dbReference type="PROSITE-ProRule" id="PRU00546"/>
    </source>
</evidence>
<organism evidence="12 13">
    <name type="scientific">candidate division WWE3 bacterium CG22_combo_CG10-13_8_21_14_all_39_12</name>
    <dbReference type="NCBI Taxonomy" id="1975094"/>
    <lineage>
        <taxon>Bacteria</taxon>
        <taxon>Katanobacteria</taxon>
    </lineage>
</organism>
<feature type="domain" description="J" evidence="10">
    <location>
        <begin position="3"/>
        <end position="67"/>
    </location>
</feature>
<dbReference type="Pfam" id="PF01556">
    <property type="entry name" value="DnaJ_C"/>
    <property type="match status" value="1"/>
</dbReference>
<dbReference type="PROSITE" id="PS51188">
    <property type="entry name" value="ZF_CR"/>
    <property type="match status" value="1"/>
</dbReference>
<evidence type="ECO:0000256" key="6">
    <source>
        <dbReference type="ARBA" id="ARBA00061004"/>
    </source>
</evidence>
<keyword evidence="8" id="KW-0346">Stress response</keyword>
<dbReference type="InterPro" id="IPR018253">
    <property type="entry name" value="DnaJ_domain_CS"/>
</dbReference>
<dbReference type="GO" id="GO:0008270">
    <property type="term" value="F:zinc ion binding"/>
    <property type="evidence" value="ECO:0007669"/>
    <property type="project" value="UniProtKB-UniRule"/>
</dbReference>
<dbReference type="SUPFAM" id="SSF49493">
    <property type="entry name" value="HSP40/DnaJ peptide-binding domain"/>
    <property type="match status" value="2"/>
</dbReference>
<evidence type="ECO:0000259" key="11">
    <source>
        <dbReference type="PROSITE" id="PS51188"/>
    </source>
</evidence>
<comment type="cofactor">
    <cofactor evidence="8">
        <name>Zn(2+)</name>
        <dbReference type="ChEBI" id="CHEBI:29105"/>
    </cofactor>
    <text evidence="8">Binds 2 Zn(2+) ions per monomer.</text>
</comment>
<comment type="similarity">
    <text evidence="6 8">Belongs to the DnaJ family.</text>
</comment>
<dbReference type="GO" id="GO:0009408">
    <property type="term" value="P:response to heat"/>
    <property type="evidence" value="ECO:0007669"/>
    <property type="project" value="InterPro"/>
</dbReference>
<dbReference type="GO" id="GO:0005737">
    <property type="term" value="C:cytoplasm"/>
    <property type="evidence" value="ECO:0007669"/>
    <property type="project" value="UniProtKB-SubCell"/>
</dbReference>
<dbReference type="FunFam" id="2.60.260.20:FF:000005">
    <property type="entry name" value="Chaperone protein dnaJ 1, mitochondrial"/>
    <property type="match status" value="1"/>
</dbReference>
<feature type="domain" description="CR-type" evidence="11">
    <location>
        <begin position="145"/>
        <end position="228"/>
    </location>
</feature>
<dbReference type="PANTHER" id="PTHR43096">
    <property type="entry name" value="DNAJ HOMOLOG 1, MITOCHONDRIAL-RELATED"/>
    <property type="match status" value="1"/>
</dbReference>
<feature type="binding site" evidence="8">
    <location>
        <position position="219"/>
    </location>
    <ligand>
        <name>Zn(2+)</name>
        <dbReference type="ChEBI" id="CHEBI:29105"/>
        <label>1</label>
    </ligand>
</feature>
<dbReference type="Pfam" id="PF00226">
    <property type="entry name" value="DnaJ"/>
    <property type="match status" value="1"/>
</dbReference>
<feature type="binding site" evidence="8">
    <location>
        <position position="202"/>
    </location>
    <ligand>
        <name>Zn(2+)</name>
        <dbReference type="ChEBI" id="CHEBI:29105"/>
        <label>2</label>
    </ligand>
</feature>
<evidence type="ECO:0000313" key="12">
    <source>
        <dbReference type="EMBL" id="PIP56268.1"/>
    </source>
</evidence>
<dbReference type="Gene3D" id="2.10.230.10">
    <property type="entry name" value="Heat shock protein DnaJ, cysteine-rich domain"/>
    <property type="match status" value="1"/>
</dbReference>
<comment type="caution">
    <text evidence="8">Lacks conserved residue(s) required for the propagation of feature annotation.</text>
</comment>
<dbReference type="GO" id="GO:0031072">
    <property type="term" value="F:heat shock protein binding"/>
    <property type="evidence" value="ECO:0007669"/>
    <property type="project" value="InterPro"/>
</dbReference>
<feature type="binding site" evidence="8">
    <location>
        <position position="161"/>
    </location>
    <ligand>
        <name>Zn(2+)</name>
        <dbReference type="ChEBI" id="CHEBI:29105"/>
        <label>1</label>
    </ligand>
</feature>
<dbReference type="GO" id="GO:0005524">
    <property type="term" value="F:ATP binding"/>
    <property type="evidence" value="ECO:0007669"/>
    <property type="project" value="InterPro"/>
</dbReference>
<dbReference type="InterPro" id="IPR012724">
    <property type="entry name" value="DnaJ"/>
</dbReference>
<dbReference type="Pfam" id="PF00684">
    <property type="entry name" value="DnaJ_CXXCXGXG"/>
    <property type="match status" value="1"/>
</dbReference>
<dbReference type="PROSITE" id="PS50076">
    <property type="entry name" value="DNAJ_2"/>
    <property type="match status" value="1"/>
</dbReference>